<dbReference type="Proteomes" id="UP000799537">
    <property type="component" value="Unassembled WGS sequence"/>
</dbReference>
<dbReference type="GeneID" id="54568090"/>
<reference evidence="2" key="1">
    <citation type="journal article" date="2020" name="Stud. Mycol.">
        <title>101 Dothideomycetes genomes: a test case for predicting lifestyles and emergence of pathogens.</title>
        <authorList>
            <person name="Haridas S."/>
            <person name="Albert R."/>
            <person name="Binder M."/>
            <person name="Bloem J."/>
            <person name="Labutti K."/>
            <person name="Salamov A."/>
            <person name="Andreopoulos B."/>
            <person name="Baker S."/>
            <person name="Barry K."/>
            <person name="Bills G."/>
            <person name="Bluhm B."/>
            <person name="Cannon C."/>
            <person name="Castanera R."/>
            <person name="Culley D."/>
            <person name="Daum C."/>
            <person name="Ezra D."/>
            <person name="Gonzalez J."/>
            <person name="Henrissat B."/>
            <person name="Kuo A."/>
            <person name="Liang C."/>
            <person name="Lipzen A."/>
            <person name="Lutzoni F."/>
            <person name="Magnuson J."/>
            <person name="Mondo S."/>
            <person name="Nolan M."/>
            <person name="Ohm R."/>
            <person name="Pangilinan J."/>
            <person name="Park H.-J."/>
            <person name="Ramirez L."/>
            <person name="Alfaro M."/>
            <person name="Sun H."/>
            <person name="Tritt A."/>
            <person name="Yoshinaga Y."/>
            <person name="Zwiers L.-H."/>
            <person name="Turgeon B."/>
            <person name="Goodwin S."/>
            <person name="Spatafora J."/>
            <person name="Crous P."/>
            <person name="Grigoriev I."/>
        </authorList>
    </citation>
    <scope>NUCLEOTIDE SEQUENCE</scope>
    <source>
        <strain evidence="2">ATCC 36951</strain>
    </source>
</reference>
<protein>
    <submittedName>
        <fullName evidence="2">Uncharacterized protein</fullName>
    </submittedName>
</protein>
<sequence length="464" mass="50977">MSFSFFLSSEIEALVRGALIVMGVAMFRGCRSCCSSSTSDCANFNQRIMGKRQHRHIGAHSPFESGQHGQGPSARRWGRAHLDWLGVDFSDHWRLFDDTANNQHGLFPRTVFPVPGSSLAALLKDRLGLSWEEMDKLAPQHLPEHYKQLLKLCKPRNPREIYLEASTSVAATSPLSRLKPMHEYLHRSPCPESSTTPVLVYGADATCGVHARPSPPSSPPGVKRPDSAKLHLNHPQTPASKTFRTEDCSEVRGKQLSETKRYPFSPCGEMPATPIEGGTTQQSLPSGITLNTDSTYSTSPTTMPPPIQTADKPESEVAAAARSVLSVLEGALEVLAHPLEIDCNMRDSTPLRFVVEGLQCTCKPDIELEVRAVESAFQDKFGIVHGEFKRLLHGQSPDNILGQEVAILLSIAARQRHARGGHRAKAKRRRLLKGKLITVRFLALSCRSGSQQLIVADVFVFLAA</sequence>
<name>A0A6A6BYI2_ZASCE</name>
<dbReference type="AlphaFoldDB" id="A0A6A6BYI2"/>
<dbReference type="RefSeq" id="XP_033659355.1">
    <property type="nucleotide sequence ID" value="XM_033814818.1"/>
</dbReference>
<evidence type="ECO:0000256" key="1">
    <source>
        <dbReference type="SAM" id="MobiDB-lite"/>
    </source>
</evidence>
<evidence type="ECO:0000313" key="2">
    <source>
        <dbReference type="EMBL" id="KAF2158466.1"/>
    </source>
</evidence>
<gene>
    <name evidence="2" type="ORF">M409DRAFT_61625</name>
</gene>
<feature type="region of interest" description="Disordered" evidence="1">
    <location>
        <begin position="210"/>
        <end position="254"/>
    </location>
</feature>
<accession>A0A6A6BYI2</accession>
<feature type="compositionally biased region" description="Basic and acidic residues" evidence="1">
    <location>
        <begin position="243"/>
        <end position="254"/>
    </location>
</feature>
<organism evidence="2 3">
    <name type="scientific">Zasmidium cellare ATCC 36951</name>
    <dbReference type="NCBI Taxonomy" id="1080233"/>
    <lineage>
        <taxon>Eukaryota</taxon>
        <taxon>Fungi</taxon>
        <taxon>Dikarya</taxon>
        <taxon>Ascomycota</taxon>
        <taxon>Pezizomycotina</taxon>
        <taxon>Dothideomycetes</taxon>
        <taxon>Dothideomycetidae</taxon>
        <taxon>Mycosphaerellales</taxon>
        <taxon>Mycosphaerellaceae</taxon>
        <taxon>Zasmidium</taxon>
    </lineage>
</organism>
<keyword evidence="3" id="KW-1185">Reference proteome</keyword>
<evidence type="ECO:0000313" key="3">
    <source>
        <dbReference type="Proteomes" id="UP000799537"/>
    </source>
</evidence>
<proteinExistence type="predicted"/>
<dbReference type="EMBL" id="ML993662">
    <property type="protein sequence ID" value="KAF2158466.1"/>
    <property type="molecule type" value="Genomic_DNA"/>
</dbReference>